<comment type="caution">
    <text evidence="1">The sequence shown here is derived from an EMBL/GenBank/DDBJ whole genome shotgun (WGS) entry which is preliminary data.</text>
</comment>
<evidence type="ECO:0000313" key="1">
    <source>
        <dbReference type="EMBL" id="CAG8495422.1"/>
    </source>
</evidence>
<name>A0A9N8WR76_9GLOM</name>
<gene>
    <name evidence="1" type="ORF">DEBURN_LOCUS4394</name>
</gene>
<proteinExistence type="predicted"/>
<dbReference type="EMBL" id="CAJVPK010000331">
    <property type="protein sequence ID" value="CAG8495422.1"/>
    <property type="molecule type" value="Genomic_DNA"/>
</dbReference>
<keyword evidence="2" id="KW-1185">Reference proteome</keyword>
<accession>A0A9N8WR76</accession>
<organism evidence="1 2">
    <name type="scientific">Diversispora eburnea</name>
    <dbReference type="NCBI Taxonomy" id="1213867"/>
    <lineage>
        <taxon>Eukaryota</taxon>
        <taxon>Fungi</taxon>
        <taxon>Fungi incertae sedis</taxon>
        <taxon>Mucoromycota</taxon>
        <taxon>Glomeromycotina</taxon>
        <taxon>Glomeromycetes</taxon>
        <taxon>Diversisporales</taxon>
        <taxon>Diversisporaceae</taxon>
        <taxon>Diversispora</taxon>
    </lineage>
</organism>
<dbReference type="OrthoDB" id="2406482at2759"/>
<reference evidence="1" key="1">
    <citation type="submission" date="2021-06" db="EMBL/GenBank/DDBJ databases">
        <authorList>
            <person name="Kallberg Y."/>
            <person name="Tangrot J."/>
            <person name="Rosling A."/>
        </authorList>
    </citation>
    <scope>NUCLEOTIDE SEQUENCE</scope>
    <source>
        <strain evidence="1">AZ414A</strain>
    </source>
</reference>
<protein>
    <submittedName>
        <fullName evidence="1">10034_t:CDS:1</fullName>
    </submittedName>
</protein>
<dbReference type="AlphaFoldDB" id="A0A9N8WR76"/>
<dbReference type="Proteomes" id="UP000789706">
    <property type="component" value="Unassembled WGS sequence"/>
</dbReference>
<sequence>MDGKLSSHLETSINNYQYSGIWFQDFLKAANLNSSPTQRLLAYLLLQNLHLMVAQISENRILLEQAEELKFTYIIEWINPILGLNQLRVWAHLEDIEKEFFKIFLVSDLCWLLWAFNDDSKGKRKKV</sequence>
<evidence type="ECO:0000313" key="2">
    <source>
        <dbReference type="Proteomes" id="UP000789706"/>
    </source>
</evidence>